<evidence type="ECO:0000313" key="2">
    <source>
        <dbReference type="EMBL" id="ATB47025.1"/>
    </source>
</evidence>
<dbReference type="OrthoDB" id="5521660at2"/>
<dbReference type="AlphaFoldDB" id="A0A250JT64"/>
<keyword evidence="3" id="KW-1185">Reference proteome</keyword>
<feature type="region of interest" description="Disordered" evidence="1">
    <location>
        <begin position="1"/>
        <end position="82"/>
    </location>
</feature>
<accession>A0A250JT64</accession>
<gene>
    <name evidence="2" type="ORF">MYMAC_002630</name>
</gene>
<dbReference type="KEGG" id="mmas:MYMAC_002630"/>
<name>A0A250JT64_9BACT</name>
<protein>
    <submittedName>
        <fullName evidence="2">Uncharacterized protein</fullName>
    </submittedName>
</protein>
<evidence type="ECO:0000256" key="1">
    <source>
        <dbReference type="SAM" id="MobiDB-lite"/>
    </source>
</evidence>
<sequence length="82" mass="9264">MADNKGKSEETKHDAAGDNGYAERIEHVEGTRPEPWPGIRGRSDEEENELPTGTPRERQAGVTETQRKLEQEAHGRKEPTRK</sequence>
<evidence type="ECO:0000313" key="3">
    <source>
        <dbReference type="Proteomes" id="UP000217343"/>
    </source>
</evidence>
<feature type="compositionally biased region" description="Basic and acidic residues" evidence="1">
    <location>
        <begin position="1"/>
        <end position="32"/>
    </location>
</feature>
<dbReference type="EMBL" id="CP022203">
    <property type="protein sequence ID" value="ATB47025.1"/>
    <property type="molecule type" value="Genomic_DNA"/>
</dbReference>
<dbReference type="Proteomes" id="UP000217343">
    <property type="component" value="Chromosome"/>
</dbReference>
<proteinExistence type="predicted"/>
<dbReference type="RefSeq" id="WP_013939247.1">
    <property type="nucleotide sequence ID" value="NZ_CP022203.1"/>
</dbReference>
<organism evidence="2 3">
    <name type="scientific">Corallococcus macrosporus DSM 14697</name>
    <dbReference type="NCBI Taxonomy" id="1189310"/>
    <lineage>
        <taxon>Bacteria</taxon>
        <taxon>Pseudomonadati</taxon>
        <taxon>Myxococcota</taxon>
        <taxon>Myxococcia</taxon>
        <taxon>Myxococcales</taxon>
        <taxon>Cystobacterineae</taxon>
        <taxon>Myxococcaceae</taxon>
        <taxon>Corallococcus</taxon>
    </lineage>
</organism>
<feature type="compositionally biased region" description="Basic and acidic residues" evidence="1">
    <location>
        <begin position="55"/>
        <end position="82"/>
    </location>
</feature>
<reference evidence="2 3" key="1">
    <citation type="submission" date="2017-06" db="EMBL/GenBank/DDBJ databases">
        <title>Sequencing and comparative analysis of myxobacterial genomes.</title>
        <authorList>
            <person name="Rupp O."/>
            <person name="Goesmann A."/>
            <person name="Sogaard-Andersen L."/>
        </authorList>
    </citation>
    <scope>NUCLEOTIDE SEQUENCE [LARGE SCALE GENOMIC DNA]</scope>
    <source>
        <strain evidence="2 3">DSM 14697</strain>
    </source>
</reference>